<evidence type="ECO:0000259" key="15">
    <source>
        <dbReference type="PROSITE" id="PS50110"/>
    </source>
</evidence>
<dbReference type="AlphaFoldDB" id="A0A8G2BVT1"/>
<evidence type="ECO:0000256" key="13">
    <source>
        <dbReference type="SAM" id="Phobius"/>
    </source>
</evidence>
<dbReference type="SMART" id="SM00388">
    <property type="entry name" value="HisKA"/>
    <property type="match status" value="1"/>
</dbReference>
<evidence type="ECO:0000256" key="10">
    <source>
        <dbReference type="ARBA" id="ARBA00023012"/>
    </source>
</evidence>
<dbReference type="InterPro" id="IPR036097">
    <property type="entry name" value="HisK_dim/P_sf"/>
</dbReference>
<dbReference type="InterPro" id="IPR005467">
    <property type="entry name" value="His_kinase_dom"/>
</dbReference>
<keyword evidence="4" id="KW-1003">Cell membrane</keyword>
<evidence type="ECO:0000256" key="12">
    <source>
        <dbReference type="PROSITE-ProRule" id="PRU00169"/>
    </source>
</evidence>
<evidence type="ECO:0000256" key="7">
    <source>
        <dbReference type="ARBA" id="ARBA00022741"/>
    </source>
</evidence>
<dbReference type="SUPFAM" id="SSF47384">
    <property type="entry name" value="Homodimeric domain of signal transducing histidine kinase"/>
    <property type="match status" value="1"/>
</dbReference>
<organism evidence="16 17">
    <name type="scientific">Parabacteroides chinchillae</name>
    <dbReference type="NCBI Taxonomy" id="871327"/>
    <lineage>
        <taxon>Bacteria</taxon>
        <taxon>Pseudomonadati</taxon>
        <taxon>Bacteroidota</taxon>
        <taxon>Bacteroidia</taxon>
        <taxon>Bacteroidales</taxon>
        <taxon>Tannerellaceae</taxon>
        <taxon>Parabacteroides</taxon>
    </lineage>
</organism>
<dbReference type="Gene3D" id="1.10.287.130">
    <property type="match status" value="1"/>
</dbReference>
<keyword evidence="7" id="KW-0547">Nucleotide-binding</keyword>
<dbReference type="SMART" id="SM00448">
    <property type="entry name" value="REC"/>
    <property type="match status" value="1"/>
</dbReference>
<keyword evidence="8 16" id="KW-0418">Kinase</keyword>
<gene>
    <name evidence="16" type="ORF">SAMN05444001_106139</name>
</gene>
<evidence type="ECO:0000256" key="5">
    <source>
        <dbReference type="ARBA" id="ARBA00022553"/>
    </source>
</evidence>
<dbReference type="InterPro" id="IPR001789">
    <property type="entry name" value="Sig_transdc_resp-reg_receiver"/>
</dbReference>
<dbReference type="InterPro" id="IPR036641">
    <property type="entry name" value="HPT_dom_sf"/>
</dbReference>
<accession>A0A8G2BVT1</accession>
<keyword evidence="17" id="KW-1185">Reference proteome</keyword>
<dbReference type="SUPFAM" id="SSF52172">
    <property type="entry name" value="CheY-like"/>
    <property type="match status" value="1"/>
</dbReference>
<dbReference type="CDD" id="cd17546">
    <property type="entry name" value="REC_hyHK_CKI1_RcsC-like"/>
    <property type="match status" value="1"/>
</dbReference>
<dbReference type="Pfam" id="PF00072">
    <property type="entry name" value="Response_reg"/>
    <property type="match status" value="1"/>
</dbReference>
<evidence type="ECO:0000256" key="4">
    <source>
        <dbReference type="ARBA" id="ARBA00022475"/>
    </source>
</evidence>
<keyword evidence="13" id="KW-0812">Transmembrane</keyword>
<dbReference type="Pfam" id="PF02518">
    <property type="entry name" value="HATPase_c"/>
    <property type="match status" value="1"/>
</dbReference>
<keyword evidence="10" id="KW-0902">Two-component regulatory system</keyword>
<dbReference type="SUPFAM" id="SSF55874">
    <property type="entry name" value="ATPase domain of HSP90 chaperone/DNA topoisomerase II/histidine kinase"/>
    <property type="match status" value="1"/>
</dbReference>
<dbReference type="PROSITE" id="PS50110">
    <property type="entry name" value="RESPONSE_REGULATORY"/>
    <property type="match status" value="1"/>
</dbReference>
<dbReference type="SMART" id="SM00387">
    <property type="entry name" value="HATPase_c"/>
    <property type="match status" value="1"/>
</dbReference>
<comment type="subcellular location">
    <subcellularLocation>
        <location evidence="2">Cell membrane</location>
    </subcellularLocation>
</comment>
<dbReference type="InterPro" id="IPR003661">
    <property type="entry name" value="HisK_dim/P_dom"/>
</dbReference>
<feature type="transmembrane region" description="Helical" evidence="13">
    <location>
        <begin position="9"/>
        <end position="28"/>
    </location>
</feature>
<dbReference type="Gene3D" id="3.40.50.2300">
    <property type="match status" value="1"/>
</dbReference>
<name>A0A8G2BVT1_9BACT</name>
<evidence type="ECO:0000256" key="3">
    <source>
        <dbReference type="ARBA" id="ARBA00012438"/>
    </source>
</evidence>
<keyword evidence="6" id="KW-0808">Transferase</keyword>
<keyword evidence="5 12" id="KW-0597">Phosphoprotein</keyword>
<dbReference type="Proteomes" id="UP000236725">
    <property type="component" value="Unassembled WGS sequence"/>
</dbReference>
<feature type="domain" description="Response regulatory" evidence="15">
    <location>
        <begin position="532"/>
        <end position="649"/>
    </location>
</feature>
<evidence type="ECO:0000313" key="17">
    <source>
        <dbReference type="Proteomes" id="UP000236725"/>
    </source>
</evidence>
<protein>
    <recommendedName>
        <fullName evidence="3">histidine kinase</fullName>
        <ecNumber evidence="3">2.7.13.3</ecNumber>
    </recommendedName>
</protein>
<dbReference type="InterPro" id="IPR036890">
    <property type="entry name" value="HATPase_C_sf"/>
</dbReference>
<feature type="domain" description="Histidine kinase" evidence="14">
    <location>
        <begin position="298"/>
        <end position="511"/>
    </location>
</feature>
<dbReference type="InterPro" id="IPR004358">
    <property type="entry name" value="Sig_transdc_His_kin-like_C"/>
</dbReference>
<evidence type="ECO:0000256" key="6">
    <source>
        <dbReference type="ARBA" id="ARBA00022679"/>
    </source>
</evidence>
<dbReference type="Pfam" id="PF00512">
    <property type="entry name" value="HisKA"/>
    <property type="match status" value="1"/>
</dbReference>
<dbReference type="Gene3D" id="3.30.565.10">
    <property type="entry name" value="Histidine kinase-like ATPase, C-terminal domain"/>
    <property type="match status" value="1"/>
</dbReference>
<feature type="modified residue" description="4-aspartylphosphate" evidence="12">
    <location>
        <position position="581"/>
    </location>
</feature>
<comment type="caution">
    <text evidence="16">The sequence shown here is derived from an EMBL/GenBank/DDBJ whole genome shotgun (WGS) entry which is preliminary data.</text>
</comment>
<dbReference type="FunFam" id="3.30.565.10:FF:000023">
    <property type="entry name" value="PAS domain-containing sensor histidine kinase"/>
    <property type="match status" value="1"/>
</dbReference>
<dbReference type="PANTHER" id="PTHR43047:SF72">
    <property type="entry name" value="OSMOSENSING HISTIDINE PROTEIN KINASE SLN1"/>
    <property type="match status" value="1"/>
</dbReference>
<dbReference type="GO" id="GO:0009927">
    <property type="term" value="F:histidine phosphotransfer kinase activity"/>
    <property type="evidence" value="ECO:0007669"/>
    <property type="project" value="TreeGrafter"/>
</dbReference>
<keyword evidence="9" id="KW-0067">ATP-binding</keyword>
<dbReference type="GO" id="GO:0005524">
    <property type="term" value="F:ATP binding"/>
    <property type="evidence" value="ECO:0007669"/>
    <property type="project" value="UniProtKB-KW"/>
</dbReference>
<evidence type="ECO:0000313" key="16">
    <source>
        <dbReference type="EMBL" id="SEF77183.1"/>
    </source>
</evidence>
<evidence type="ECO:0000256" key="11">
    <source>
        <dbReference type="ARBA" id="ARBA00023136"/>
    </source>
</evidence>
<dbReference type="RefSeq" id="WP_103983032.1">
    <property type="nucleotide sequence ID" value="NZ_FNVS01000006.1"/>
</dbReference>
<dbReference type="GO" id="GO:0005886">
    <property type="term" value="C:plasma membrane"/>
    <property type="evidence" value="ECO:0007669"/>
    <property type="project" value="UniProtKB-SubCell"/>
</dbReference>
<feature type="transmembrane region" description="Helical" evidence="13">
    <location>
        <begin position="244"/>
        <end position="264"/>
    </location>
</feature>
<comment type="catalytic activity">
    <reaction evidence="1">
        <text>ATP + protein L-histidine = ADP + protein N-phospho-L-histidine.</text>
        <dbReference type="EC" id="2.7.13.3"/>
    </reaction>
</comment>
<dbReference type="EMBL" id="FNVS01000006">
    <property type="protein sequence ID" value="SEF77183.1"/>
    <property type="molecule type" value="Genomic_DNA"/>
</dbReference>
<evidence type="ECO:0000256" key="8">
    <source>
        <dbReference type="ARBA" id="ARBA00022777"/>
    </source>
</evidence>
<sequence>MKLLLQHRILLGYIILIAVIGSMAAIMFHERNRVQNIESEITEIQEANRTINAAHQHITVLATLGESAITWDKKDYRKYQVRRLRIDSLLQILQRDYEEFVPTRQIDTLRLLLANKEKHLHQAMLVFQQHDSLLSEHLPVLARQTRNFRTVTRKKRGLAGLFGGKETVQVPTTPNTLHSLNERLISMEEERQQTIDAYTDSLRIQNRELNRKLYVLIQDMDEQTQATFQGKELYLQQSYERSTLIITGLILSAIVLLVVSYLIIQRDIREKASTQRQLKDTIEQNTALLEMRKKIILTITHDIRGPLNTINGSAELTMDTRNKRERDRYLTNIRILCKHILHLLNNLLDMYRLNESKEKRNDVPFKLDTLLERIATGFTLTVNNKGIVFSHGFTGTDITVKGDSDRIEQIIDNLLTNAIKFTEAGTIVFAADYKDETLFLKISDTGIGMSEDMLKRIFQPFERSTSRTNPSGFGLGLAITKGLITLLDGNITVKSEIGKGTTFLISLPLPFTTESIEEEEHRSDALMGLPQRVLVIDDDPMQLEVVREMLERSGIFCKACRNVQEIVNEMRKTDYGLLLTDIQMAGTDGIKLLGLLRQSDIGNSRTIPVVAMTARGEKPRDFFHKAGFTACLYKPFSKNELLNTLAVAGEADRIADFSALISDVGDKSRMLDMFISESRKNIAALQSASARKDREALRETVHRMMPMWEMIQAERALLAYRGLLHKEEVTDGCITDHTIRIIQHMEKLIEMAESEKKAIENEEDINR</sequence>
<evidence type="ECO:0000256" key="1">
    <source>
        <dbReference type="ARBA" id="ARBA00000085"/>
    </source>
</evidence>
<dbReference type="EC" id="2.7.13.3" evidence="3"/>
<dbReference type="PROSITE" id="PS50109">
    <property type="entry name" value="HIS_KIN"/>
    <property type="match status" value="1"/>
</dbReference>
<reference evidence="16 17" key="1">
    <citation type="submission" date="2016-10" db="EMBL/GenBank/DDBJ databases">
        <authorList>
            <person name="Varghese N."/>
            <person name="Submissions S."/>
        </authorList>
    </citation>
    <scope>NUCLEOTIDE SEQUENCE [LARGE SCALE GENOMIC DNA]</scope>
    <source>
        <strain evidence="16 17">DSM 29073</strain>
    </source>
</reference>
<keyword evidence="13" id="KW-1133">Transmembrane helix</keyword>
<proteinExistence type="predicted"/>
<dbReference type="PRINTS" id="PR00344">
    <property type="entry name" value="BCTRLSENSOR"/>
</dbReference>
<evidence type="ECO:0000259" key="14">
    <source>
        <dbReference type="PROSITE" id="PS50109"/>
    </source>
</evidence>
<dbReference type="GO" id="GO:0000155">
    <property type="term" value="F:phosphorelay sensor kinase activity"/>
    <property type="evidence" value="ECO:0007669"/>
    <property type="project" value="InterPro"/>
</dbReference>
<dbReference type="Gene3D" id="1.20.120.160">
    <property type="entry name" value="HPT domain"/>
    <property type="match status" value="1"/>
</dbReference>
<keyword evidence="11 13" id="KW-0472">Membrane</keyword>
<dbReference type="SUPFAM" id="SSF47226">
    <property type="entry name" value="Histidine-containing phosphotransfer domain, HPT domain"/>
    <property type="match status" value="1"/>
</dbReference>
<dbReference type="InterPro" id="IPR011006">
    <property type="entry name" value="CheY-like_superfamily"/>
</dbReference>
<evidence type="ECO:0000256" key="9">
    <source>
        <dbReference type="ARBA" id="ARBA00022840"/>
    </source>
</evidence>
<dbReference type="InterPro" id="IPR003594">
    <property type="entry name" value="HATPase_dom"/>
</dbReference>
<evidence type="ECO:0000256" key="2">
    <source>
        <dbReference type="ARBA" id="ARBA00004236"/>
    </source>
</evidence>
<dbReference type="PANTHER" id="PTHR43047">
    <property type="entry name" value="TWO-COMPONENT HISTIDINE PROTEIN KINASE"/>
    <property type="match status" value="1"/>
</dbReference>